<feature type="transmembrane region" description="Helical" evidence="1">
    <location>
        <begin position="47"/>
        <end position="67"/>
    </location>
</feature>
<keyword evidence="3" id="KW-1185">Reference proteome</keyword>
<dbReference type="EMBL" id="JAULBC010000003">
    <property type="protein sequence ID" value="MEX6687967.1"/>
    <property type="molecule type" value="Genomic_DNA"/>
</dbReference>
<evidence type="ECO:0008006" key="4">
    <source>
        <dbReference type="Google" id="ProtNLM"/>
    </source>
</evidence>
<evidence type="ECO:0000256" key="1">
    <source>
        <dbReference type="SAM" id="Phobius"/>
    </source>
</evidence>
<keyword evidence="1" id="KW-0812">Transmembrane</keyword>
<reference evidence="2 3" key="1">
    <citation type="submission" date="2023-07" db="EMBL/GenBank/DDBJ databases">
        <authorList>
            <person name="Lian W.-H."/>
        </authorList>
    </citation>
    <scope>NUCLEOTIDE SEQUENCE [LARGE SCALE GENOMIC DNA]</scope>
    <source>
        <strain evidence="2 3">SYSU DXS3180</strain>
    </source>
</reference>
<accession>A0ABV3ZDK6</accession>
<keyword evidence="1" id="KW-0472">Membrane</keyword>
<name>A0ABV3ZDK6_9BACT</name>
<dbReference type="RefSeq" id="WP_369329374.1">
    <property type="nucleotide sequence ID" value="NZ_JAULBC010000003.1"/>
</dbReference>
<feature type="transmembrane region" description="Helical" evidence="1">
    <location>
        <begin position="6"/>
        <end position="26"/>
    </location>
</feature>
<sequence>MKYSQIIGVVVALAIIANCFMPWSYVASQQITITGLKATGTSFGKPGLVNIVMSIVAIIFFLVPRIWSKRTNMFIAIFNFAWSIRNYILVTSCYLGDCPEKRAGIYLLLILSFVMFLMTLFPKIELKGRD</sequence>
<evidence type="ECO:0000313" key="2">
    <source>
        <dbReference type="EMBL" id="MEX6687967.1"/>
    </source>
</evidence>
<feature type="transmembrane region" description="Helical" evidence="1">
    <location>
        <begin position="73"/>
        <end position="96"/>
    </location>
</feature>
<organism evidence="2 3">
    <name type="scientific">Danxiaibacter flavus</name>
    <dbReference type="NCBI Taxonomy" id="3049108"/>
    <lineage>
        <taxon>Bacteria</taxon>
        <taxon>Pseudomonadati</taxon>
        <taxon>Bacteroidota</taxon>
        <taxon>Chitinophagia</taxon>
        <taxon>Chitinophagales</taxon>
        <taxon>Chitinophagaceae</taxon>
        <taxon>Danxiaibacter</taxon>
    </lineage>
</organism>
<keyword evidence="1" id="KW-1133">Transmembrane helix</keyword>
<dbReference type="Proteomes" id="UP001560573">
    <property type="component" value="Unassembled WGS sequence"/>
</dbReference>
<evidence type="ECO:0000313" key="3">
    <source>
        <dbReference type="Proteomes" id="UP001560573"/>
    </source>
</evidence>
<gene>
    <name evidence="2" type="ORF">QTN47_10705</name>
</gene>
<protein>
    <recommendedName>
        <fullName evidence="4">DUF4293 family protein</fullName>
    </recommendedName>
</protein>
<feature type="transmembrane region" description="Helical" evidence="1">
    <location>
        <begin position="103"/>
        <end position="121"/>
    </location>
</feature>
<proteinExistence type="predicted"/>
<comment type="caution">
    <text evidence="2">The sequence shown here is derived from an EMBL/GenBank/DDBJ whole genome shotgun (WGS) entry which is preliminary data.</text>
</comment>